<evidence type="ECO:0000313" key="5">
    <source>
        <dbReference type="EMBL" id="QDV24837.1"/>
    </source>
</evidence>
<organism evidence="5 6">
    <name type="scientific">Aureliella helgolandensis</name>
    <dbReference type="NCBI Taxonomy" id="2527968"/>
    <lineage>
        <taxon>Bacteria</taxon>
        <taxon>Pseudomonadati</taxon>
        <taxon>Planctomycetota</taxon>
        <taxon>Planctomycetia</taxon>
        <taxon>Pirellulales</taxon>
        <taxon>Pirellulaceae</taxon>
        <taxon>Aureliella</taxon>
    </lineage>
</organism>
<evidence type="ECO:0000256" key="2">
    <source>
        <dbReference type="ARBA" id="ARBA00022801"/>
    </source>
</evidence>
<feature type="signal peptide" evidence="3">
    <location>
        <begin position="1"/>
        <end position="23"/>
    </location>
</feature>
<dbReference type="Gene3D" id="3.40.50.1820">
    <property type="entry name" value="alpha/beta hydrolase"/>
    <property type="match status" value="1"/>
</dbReference>
<evidence type="ECO:0000256" key="1">
    <source>
        <dbReference type="ARBA" id="ARBA00022729"/>
    </source>
</evidence>
<proteinExistence type="predicted"/>
<dbReference type="OrthoDB" id="9764953at2"/>
<dbReference type="InterPro" id="IPR036907">
    <property type="entry name" value="5'-Nucleotdase_C_sf"/>
</dbReference>
<dbReference type="GO" id="GO:0009166">
    <property type="term" value="P:nucleotide catabolic process"/>
    <property type="evidence" value="ECO:0007669"/>
    <property type="project" value="InterPro"/>
</dbReference>
<evidence type="ECO:0000256" key="3">
    <source>
        <dbReference type="SAM" id="SignalP"/>
    </source>
</evidence>
<sequence length="573" mass="64098" precursor="true">MKLKLSATWSILLIVALMLSVQADERLADVDRKVRGPQDLSLTFRSDFDGTTVPYRLYLPSAYDGEQKLPLLVALHGTNGDSTKYFEHPEYGGGIYKREAEARGLAILCPSEGDPIGRPTEWRGVGELNVLAALQDVCQRFEIDRDRIVLTGQSMGGTGTTYLCCRYPDVFAGGIPLASTYGHLTLLENLRYVPMFYVQGSDDWPIYAQDGPLRIMKRLTQLDYEAELWMVPDVGHNTMAVSTPRVLDWALQQRLVKHPRHVTHRAYLPIHGRAHWLEIVSLQEIGPFAEIDAEVTGRQDIVVHRLRNIAQFILRPAPELLDLSADIQIRVPAAEATETIAVRCEPAEQVRLERKEDGRWMAAVEARDSVPFASTRFEKIARVTAIPTPQGEAETSLGSWTTDAIREATGTDIAIETGRHYRGLPVTVGQELDLFDLLNLIRPSNRALVRFTIDGAGLLEILEDNIRQQESFDGQFLVQVSGCRYAFDRSLPAGKRIVESDINPEQTYTISCTENLLSRGDMLHLAGRLGEIDYETLEPTNITAIWRYIAKHQGRVDAQVDGRIRDLGGSAPE</sequence>
<dbReference type="Pfam" id="PF02872">
    <property type="entry name" value="5_nucleotid_C"/>
    <property type="match status" value="1"/>
</dbReference>
<protein>
    <submittedName>
        <fullName evidence="5">Bifunctional 2',3'-cyclic nucleotide 2'-phosphodiesterase/3'-nucleotidase protein</fullName>
    </submittedName>
</protein>
<dbReference type="RefSeq" id="WP_145079059.1">
    <property type="nucleotide sequence ID" value="NZ_CP036298.1"/>
</dbReference>
<keyword evidence="6" id="KW-1185">Reference proteome</keyword>
<gene>
    <name evidence="5" type="ORF">Q31a_31590</name>
</gene>
<dbReference type="AlphaFoldDB" id="A0A518G8C9"/>
<dbReference type="InterPro" id="IPR029058">
    <property type="entry name" value="AB_hydrolase_fold"/>
</dbReference>
<keyword evidence="1 3" id="KW-0732">Signal</keyword>
<keyword evidence="2" id="KW-0378">Hydrolase</keyword>
<feature type="domain" description="5'-Nucleotidase C-terminal" evidence="4">
    <location>
        <begin position="391"/>
        <end position="520"/>
    </location>
</feature>
<dbReference type="Gene3D" id="3.90.780.10">
    <property type="entry name" value="5'-Nucleotidase, C-terminal domain"/>
    <property type="match status" value="1"/>
</dbReference>
<dbReference type="InterPro" id="IPR050955">
    <property type="entry name" value="Plant_Biomass_Hydrol_Est"/>
</dbReference>
<evidence type="ECO:0000259" key="4">
    <source>
        <dbReference type="Pfam" id="PF02872"/>
    </source>
</evidence>
<dbReference type="InterPro" id="IPR008334">
    <property type="entry name" value="5'-Nucleotdase_C"/>
</dbReference>
<dbReference type="KEGG" id="ahel:Q31a_31590"/>
<reference evidence="5 6" key="1">
    <citation type="submission" date="2019-02" db="EMBL/GenBank/DDBJ databases">
        <title>Deep-cultivation of Planctomycetes and their phenomic and genomic characterization uncovers novel biology.</title>
        <authorList>
            <person name="Wiegand S."/>
            <person name="Jogler M."/>
            <person name="Boedeker C."/>
            <person name="Pinto D."/>
            <person name="Vollmers J."/>
            <person name="Rivas-Marin E."/>
            <person name="Kohn T."/>
            <person name="Peeters S.H."/>
            <person name="Heuer A."/>
            <person name="Rast P."/>
            <person name="Oberbeckmann S."/>
            <person name="Bunk B."/>
            <person name="Jeske O."/>
            <person name="Meyerdierks A."/>
            <person name="Storesund J.E."/>
            <person name="Kallscheuer N."/>
            <person name="Luecker S."/>
            <person name="Lage O.M."/>
            <person name="Pohl T."/>
            <person name="Merkel B.J."/>
            <person name="Hornburger P."/>
            <person name="Mueller R.-W."/>
            <person name="Bruemmer F."/>
            <person name="Labrenz M."/>
            <person name="Spormann A.M."/>
            <person name="Op den Camp H."/>
            <person name="Overmann J."/>
            <person name="Amann R."/>
            <person name="Jetten M.S.M."/>
            <person name="Mascher T."/>
            <person name="Medema M.H."/>
            <person name="Devos D.P."/>
            <person name="Kaster A.-K."/>
            <person name="Ovreas L."/>
            <person name="Rohde M."/>
            <person name="Galperin M.Y."/>
            <person name="Jogler C."/>
        </authorList>
    </citation>
    <scope>NUCLEOTIDE SEQUENCE [LARGE SCALE GENOMIC DNA]</scope>
    <source>
        <strain evidence="5 6">Q31a</strain>
    </source>
</reference>
<feature type="chain" id="PRO_5021802559" evidence="3">
    <location>
        <begin position="24"/>
        <end position="573"/>
    </location>
</feature>
<evidence type="ECO:0000313" key="6">
    <source>
        <dbReference type="Proteomes" id="UP000318017"/>
    </source>
</evidence>
<dbReference type="PANTHER" id="PTHR43037:SF5">
    <property type="entry name" value="FERULOYL ESTERASE"/>
    <property type="match status" value="1"/>
</dbReference>
<name>A0A518G8C9_9BACT</name>
<dbReference type="GO" id="GO:0016787">
    <property type="term" value="F:hydrolase activity"/>
    <property type="evidence" value="ECO:0007669"/>
    <property type="project" value="UniProtKB-KW"/>
</dbReference>
<dbReference type="SUPFAM" id="SSF55816">
    <property type="entry name" value="5'-nucleotidase (syn. UDP-sugar hydrolase), C-terminal domain"/>
    <property type="match status" value="1"/>
</dbReference>
<dbReference type="PANTHER" id="PTHR43037">
    <property type="entry name" value="UNNAMED PRODUCT-RELATED"/>
    <property type="match status" value="1"/>
</dbReference>
<accession>A0A518G8C9</accession>
<dbReference type="Proteomes" id="UP000318017">
    <property type="component" value="Chromosome"/>
</dbReference>
<dbReference type="SUPFAM" id="SSF53474">
    <property type="entry name" value="alpha/beta-Hydrolases"/>
    <property type="match status" value="1"/>
</dbReference>
<dbReference type="EMBL" id="CP036298">
    <property type="protein sequence ID" value="QDV24837.1"/>
    <property type="molecule type" value="Genomic_DNA"/>
</dbReference>